<dbReference type="GO" id="GO:0003700">
    <property type="term" value="F:DNA-binding transcription factor activity"/>
    <property type="evidence" value="ECO:0007669"/>
    <property type="project" value="InterPro"/>
</dbReference>
<dbReference type="SUPFAM" id="SSF46785">
    <property type="entry name" value="Winged helix' DNA-binding domain"/>
    <property type="match status" value="1"/>
</dbReference>
<dbReference type="InterPro" id="IPR036390">
    <property type="entry name" value="WH_DNA-bd_sf"/>
</dbReference>
<evidence type="ECO:0000313" key="5">
    <source>
        <dbReference type="EMBL" id="SDE55674.1"/>
    </source>
</evidence>
<dbReference type="AlphaFoldDB" id="A0A1G7DW28"/>
<dbReference type="RefSeq" id="WP_081348799.1">
    <property type="nucleotide sequence ID" value="NZ_CP119563.1"/>
</dbReference>
<evidence type="ECO:0000256" key="3">
    <source>
        <dbReference type="ARBA" id="ARBA00023163"/>
    </source>
</evidence>
<dbReference type="InterPro" id="IPR000835">
    <property type="entry name" value="HTH_MarR-typ"/>
</dbReference>
<dbReference type="OrthoDB" id="582199at2"/>
<dbReference type="PROSITE" id="PS50995">
    <property type="entry name" value="HTH_MARR_2"/>
    <property type="match status" value="1"/>
</dbReference>
<evidence type="ECO:0000256" key="1">
    <source>
        <dbReference type="ARBA" id="ARBA00023015"/>
    </source>
</evidence>
<dbReference type="Proteomes" id="UP000183812">
    <property type="component" value="Unassembled WGS sequence"/>
</dbReference>
<accession>A0A1G7DW28</accession>
<dbReference type="GO" id="GO:0006950">
    <property type="term" value="P:response to stress"/>
    <property type="evidence" value="ECO:0007669"/>
    <property type="project" value="TreeGrafter"/>
</dbReference>
<dbReference type="EMBL" id="FNAY01000002">
    <property type="protein sequence ID" value="SDE55674.1"/>
    <property type="molecule type" value="Genomic_DNA"/>
</dbReference>
<keyword evidence="3" id="KW-0804">Transcription</keyword>
<feature type="domain" description="HTH marR-type" evidence="4">
    <location>
        <begin position="8"/>
        <end position="140"/>
    </location>
</feature>
<name>A0A1G7DW28_RHOCA</name>
<sequence>MSECDIPRESLGFLMQDVTRLLRKRFEGQAAELGLTSAQWRLLVNLMRHGPLPQARLAELLEIEPISLSRLVDRMAEAGWVERRPDPNDRRIRIVHATDQTRAQIGAARHIADSIYAEALAGLPPDATEMMTAMLRRMICNLSQPTETDHDR</sequence>
<dbReference type="InterPro" id="IPR036388">
    <property type="entry name" value="WH-like_DNA-bd_sf"/>
</dbReference>
<evidence type="ECO:0000313" key="6">
    <source>
        <dbReference type="Proteomes" id="UP000183812"/>
    </source>
</evidence>
<dbReference type="PRINTS" id="PR00598">
    <property type="entry name" value="HTHMARR"/>
</dbReference>
<dbReference type="GO" id="GO:0003677">
    <property type="term" value="F:DNA binding"/>
    <property type="evidence" value="ECO:0007669"/>
    <property type="project" value="UniProtKB-KW"/>
</dbReference>
<dbReference type="Gene3D" id="1.10.10.10">
    <property type="entry name" value="Winged helix-like DNA-binding domain superfamily/Winged helix DNA-binding domain"/>
    <property type="match status" value="1"/>
</dbReference>
<protein>
    <submittedName>
        <fullName evidence="5">DNA-binding transcriptional regulator, MarR family</fullName>
    </submittedName>
</protein>
<dbReference type="InterPro" id="IPR039422">
    <property type="entry name" value="MarR/SlyA-like"/>
</dbReference>
<keyword evidence="1" id="KW-0805">Transcription regulation</keyword>
<evidence type="ECO:0000259" key="4">
    <source>
        <dbReference type="PROSITE" id="PS50995"/>
    </source>
</evidence>
<dbReference type="PANTHER" id="PTHR33164:SF64">
    <property type="entry name" value="TRANSCRIPTIONAL REGULATOR SLYA"/>
    <property type="match status" value="1"/>
</dbReference>
<organism evidence="5 6">
    <name type="scientific">Rhodobacter capsulatus</name>
    <name type="common">Rhodopseudomonas capsulata</name>
    <dbReference type="NCBI Taxonomy" id="1061"/>
    <lineage>
        <taxon>Bacteria</taxon>
        <taxon>Pseudomonadati</taxon>
        <taxon>Pseudomonadota</taxon>
        <taxon>Alphaproteobacteria</taxon>
        <taxon>Rhodobacterales</taxon>
        <taxon>Rhodobacter group</taxon>
        <taxon>Rhodobacter</taxon>
    </lineage>
</organism>
<proteinExistence type="predicted"/>
<reference evidence="5 6" key="1">
    <citation type="submission" date="2016-10" db="EMBL/GenBank/DDBJ databases">
        <authorList>
            <person name="de Groot N.N."/>
        </authorList>
    </citation>
    <scope>NUCLEOTIDE SEQUENCE [LARGE SCALE GENOMIC DNA]</scope>
    <source>
        <strain evidence="6">DSM 938 / 37b4</strain>
    </source>
</reference>
<dbReference type="PANTHER" id="PTHR33164">
    <property type="entry name" value="TRANSCRIPTIONAL REGULATOR, MARR FAMILY"/>
    <property type="match status" value="1"/>
</dbReference>
<dbReference type="Pfam" id="PF12802">
    <property type="entry name" value="MarR_2"/>
    <property type="match status" value="1"/>
</dbReference>
<keyword evidence="2 5" id="KW-0238">DNA-binding</keyword>
<dbReference type="SMART" id="SM00347">
    <property type="entry name" value="HTH_MARR"/>
    <property type="match status" value="1"/>
</dbReference>
<evidence type="ECO:0000256" key="2">
    <source>
        <dbReference type="ARBA" id="ARBA00023125"/>
    </source>
</evidence>
<gene>
    <name evidence="5" type="ORF">SAMN04244550_00566</name>
</gene>